<evidence type="ECO:0000256" key="1">
    <source>
        <dbReference type="SAM" id="Phobius"/>
    </source>
</evidence>
<sequence length="342" mass="40960">MKCDTKKPNKESYGFFEEFDYYEGIVKNAENINSVVTHFNLENPEEYMCDEIEKSCYYFLIHDIASTNESPDIICEQFKRIYNILTKRTRTEIDSIKYKNNDYAFMNYWLNDKLSGKNNDFPICVKKFYQELMKMDEKYFKIKTLEEKLYNMEKRDLENMKNLYQLYNIKNKISTAISEETSTGNNASCLTYTKECYTKYKDAVFNCRDDCIDFYDALKSFKNKYEKDLSGFAEYSVSCKSKVFFELPNYNTVLKENENKRYMRSIILSVLFPILGVFLMFKFSDKFTPFSQYISDKINTEKNMSFSEGERDEELLPYFSDSNNRVYDEEEYNIGYYSVRNF</sequence>
<reference evidence="3" key="1">
    <citation type="submission" date="2016-05" db="EMBL/GenBank/DDBJ databases">
        <authorList>
            <person name="Naeem Raeece"/>
        </authorList>
    </citation>
    <scope>NUCLEOTIDE SEQUENCE [LARGE SCALE GENOMIC DNA]</scope>
</reference>
<accession>A0A1A9AGD4</accession>
<protein>
    <submittedName>
        <fullName evidence="2">PIR Superfamily Protein</fullName>
    </submittedName>
</protein>
<evidence type="ECO:0000313" key="2">
    <source>
        <dbReference type="EMBL" id="SBT55243.1"/>
    </source>
</evidence>
<keyword evidence="3" id="KW-1185">Reference proteome</keyword>
<evidence type="ECO:0000313" key="3">
    <source>
        <dbReference type="Proteomes" id="UP000078555"/>
    </source>
</evidence>
<name>A0A1A9AGD4_PLAOA</name>
<feature type="transmembrane region" description="Helical" evidence="1">
    <location>
        <begin position="262"/>
        <end position="281"/>
    </location>
</feature>
<keyword evidence="1" id="KW-1133">Transmembrane helix</keyword>
<dbReference type="AlphaFoldDB" id="A0A1A9AGD4"/>
<organism evidence="2 3">
    <name type="scientific">Plasmodium ovale wallikeri</name>
    <dbReference type="NCBI Taxonomy" id="864142"/>
    <lineage>
        <taxon>Eukaryota</taxon>
        <taxon>Sar</taxon>
        <taxon>Alveolata</taxon>
        <taxon>Apicomplexa</taxon>
        <taxon>Aconoidasida</taxon>
        <taxon>Haemosporida</taxon>
        <taxon>Plasmodiidae</taxon>
        <taxon>Plasmodium</taxon>
        <taxon>Plasmodium (Plasmodium)</taxon>
    </lineage>
</organism>
<gene>
    <name evidence="2" type="ORF">POVWA1_068600</name>
</gene>
<dbReference type="Proteomes" id="UP000078555">
    <property type="component" value="Unassembled WGS sequence"/>
</dbReference>
<proteinExistence type="predicted"/>
<keyword evidence="1" id="KW-0812">Transmembrane</keyword>
<keyword evidence="1" id="KW-0472">Membrane</keyword>
<dbReference type="EMBL" id="FLRD01000618">
    <property type="protein sequence ID" value="SBT55243.1"/>
    <property type="molecule type" value="Genomic_DNA"/>
</dbReference>